<evidence type="ECO:0000259" key="2">
    <source>
        <dbReference type="Pfam" id="PF15567"/>
    </source>
</evidence>
<name>A0A238JH15_9RHOB</name>
<dbReference type="Pfam" id="PF00542">
    <property type="entry name" value="Ribosomal_L12"/>
    <property type="match status" value="1"/>
</dbReference>
<organism evidence="3 4">
    <name type="scientific">Pelagimonas phthalicica</name>
    <dbReference type="NCBI Taxonomy" id="1037362"/>
    <lineage>
        <taxon>Bacteria</taxon>
        <taxon>Pseudomonadati</taxon>
        <taxon>Pseudomonadota</taxon>
        <taxon>Alphaproteobacteria</taxon>
        <taxon>Rhodobacterales</taxon>
        <taxon>Roseobacteraceae</taxon>
        <taxon>Pelagimonas</taxon>
    </lineage>
</organism>
<evidence type="ECO:0000313" key="3">
    <source>
        <dbReference type="EMBL" id="SMX29745.1"/>
    </source>
</evidence>
<evidence type="ECO:0000259" key="1">
    <source>
        <dbReference type="Pfam" id="PF00542"/>
    </source>
</evidence>
<protein>
    <recommendedName>
        <fullName evidence="5">Immunity protein 35</fullName>
    </recommendedName>
</protein>
<dbReference type="GO" id="GO:0003735">
    <property type="term" value="F:structural constituent of ribosome"/>
    <property type="evidence" value="ECO:0007669"/>
    <property type="project" value="InterPro"/>
</dbReference>
<dbReference type="EMBL" id="FXXP01000003">
    <property type="protein sequence ID" value="SMX29745.1"/>
    <property type="molecule type" value="Genomic_DNA"/>
</dbReference>
<accession>A0A238JH15</accession>
<keyword evidence="4" id="KW-1185">Reference proteome</keyword>
<feature type="domain" description="Immunity protein 35" evidence="2">
    <location>
        <begin position="31"/>
        <end position="83"/>
    </location>
</feature>
<dbReference type="InterPro" id="IPR029082">
    <property type="entry name" value="Imm35"/>
</dbReference>
<dbReference type="Proteomes" id="UP000225972">
    <property type="component" value="Unassembled WGS sequence"/>
</dbReference>
<dbReference type="RefSeq" id="WP_099248282.1">
    <property type="nucleotide sequence ID" value="NZ_FXXP01000003.1"/>
</dbReference>
<dbReference type="InterPro" id="IPR013823">
    <property type="entry name" value="Ribosomal_bL12_C"/>
</dbReference>
<feature type="domain" description="Large ribosomal subunit protein bL12 C-terminal" evidence="1">
    <location>
        <begin position="106"/>
        <end position="163"/>
    </location>
</feature>
<dbReference type="OrthoDB" id="7865891at2"/>
<dbReference type="Gene3D" id="3.30.1390.10">
    <property type="match status" value="1"/>
</dbReference>
<proteinExistence type="predicted"/>
<reference evidence="4" key="1">
    <citation type="submission" date="2017-05" db="EMBL/GenBank/DDBJ databases">
        <authorList>
            <person name="Rodrigo-Torres L."/>
            <person name="Arahal R. D."/>
            <person name="Lucena T."/>
        </authorList>
    </citation>
    <scope>NUCLEOTIDE SEQUENCE [LARGE SCALE GENOMIC DNA]</scope>
    <source>
        <strain evidence="4">CECT 8649</strain>
    </source>
</reference>
<dbReference type="GO" id="GO:0006412">
    <property type="term" value="P:translation"/>
    <property type="evidence" value="ECO:0007669"/>
    <property type="project" value="InterPro"/>
</dbReference>
<evidence type="ECO:0008006" key="5">
    <source>
        <dbReference type="Google" id="ProtNLM"/>
    </source>
</evidence>
<dbReference type="AlphaFoldDB" id="A0A238JH15"/>
<dbReference type="InterPro" id="IPR014719">
    <property type="entry name" value="Ribosomal_bL12_C/ClpS-like"/>
</dbReference>
<dbReference type="Pfam" id="PF15567">
    <property type="entry name" value="Imm35"/>
    <property type="match status" value="1"/>
</dbReference>
<sequence length="171" mass="18161">MITLDMARAIARHHVQSMGANLTLLAKPISWGDYGWVFSYQSKAFLKTGHPSDALAGNAPLLIDREQGHVITLGTAEALDVYLENYVRFGDPHAVPGPSLELSGWQAGADKVAATKALKAHTQLGLKDAKATIDMCLAGQKPVVSCAAPETAEILVGKLVDLGFSARQLAQ</sequence>
<evidence type="ECO:0000313" key="4">
    <source>
        <dbReference type="Proteomes" id="UP000225972"/>
    </source>
</evidence>
<gene>
    <name evidence="3" type="ORF">TRP8649_03884</name>
</gene>